<sequence>MSERYSRQILFKHIGREGQEKIAQKHALIIGMGALGTHIADGLVRAGIKQLTIVDRDYIEFSNLQRQMLFT</sequence>
<reference evidence="2 3" key="1">
    <citation type="journal article" date="2016" name="Front. Microbiol.">
        <title>Comprehensive Phylogenetic Analysis of Bovine Non-aureus Staphylococci Species Based on Whole-Genome Sequencing.</title>
        <authorList>
            <person name="Naushad S."/>
            <person name="Barkema H.W."/>
            <person name="Luby C."/>
            <person name="Condas L.A."/>
            <person name="Nobrega D.B."/>
            <person name="Carson D.A."/>
            <person name="De Buck J."/>
        </authorList>
    </citation>
    <scope>NUCLEOTIDE SEQUENCE [LARGE SCALE GENOMIC DNA]</scope>
    <source>
        <strain evidence="2 3">SNUC 4337</strain>
    </source>
</reference>
<dbReference type="InterPro" id="IPR000594">
    <property type="entry name" value="ThiF_NAD_FAD-bd"/>
</dbReference>
<dbReference type="RefSeq" id="WP_199194498.1">
    <property type="nucleotide sequence ID" value="NZ_PZHR01000223.1"/>
</dbReference>
<dbReference type="GO" id="GO:0008146">
    <property type="term" value="F:sulfotransferase activity"/>
    <property type="evidence" value="ECO:0007669"/>
    <property type="project" value="TreeGrafter"/>
</dbReference>
<evidence type="ECO:0000313" key="2">
    <source>
        <dbReference type="EMBL" id="PTK54511.1"/>
    </source>
</evidence>
<dbReference type="PANTHER" id="PTHR10953">
    <property type="entry name" value="UBIQUITIN-ACTIVATING ENZYME E1"/>
    <property type="match status" value="1"/>
</dbReference>
<comment type="caution">
    <text evidence="2">The sequence shown here is derived from an EMBL/GenBank/DDBJ whole genome shotgun (WGS) entry which is preliminary data.</text>
</comment>
<protein>
    <submittedName>
        <fullName evidence="2">Molybdopterin biosynthesis protein MoeB</fullName>
    </submittedName>
</protein>
<evidence type="ECO:0000313" key="3">
    <source>
        <dbReference type="Proteomes" id="UP000240400"/>
    </source>
</evidence>
<dbReference type="GO" id="GO:0016779">
    <property type="term" value="F:nucleotidyltransferase activity"/>
    <property type="evidence" value="ECO:0007669"/>
    <property type="project" value="TreeGrafter"/>
</dbReference>
<feature type="domain" description="THIF-type NAD/FAD binding fold" evidence="1">
    <location>
        <begin position="5"/>
        <end position="71"/>
    </location>
</feature>
<dbReference type="AlphaFoldDB" id="A0A2T4S775"/>
<dbReference type="SUPFAM" id="SSF69572">
    <property type="entry name" value="Activating enzymes of the ubiquitin-like proteins"/>
    <property type="match status" value="1"/>
</dbReference>
<dbReference type="EMBL" id="PZHR01000223">
    <property type="protein sequence ID" value="PTK54511.1"/>
    <property type="molecule type" value="Genomic_DNA"/>
</dbReference>
<dbReference type="PANTHER" id="PTHR10953:SF102">
    <property type="entry name" value="ADENYLYLTRANSFERASE AND SULFURTRANSFERASE MOCS3"/>
    <property type="match status" value="1"/>
</dbReference>
<gene>
    <name evidence="2" type="ORF">BUZ61_13820</name>
</gene>
<dbReference type="GO" id="GO:0008641">
    <property type="term" value="F:ubiquitin-like modifier activating enzyme activity"/>
    <property type="evidence" value="ECO:0007669"/>
    <property type="project" value="InterPro"/>
</dbReference>
<dbReference type="InterPro" id="IPR035985">
    <property type="entry name" value="Ubiquitin-activating_enz"/>
</dbReference>
<name>A0A2T4S775_9STAP</name>
<proteinExistence type="predicted"/>
<accession>A0A2T4S775</accession>
<dbReference type="InterPro" id="IPR045886">
    <property type="entry name" value="ThiF/MoeB/HesA"/>
</dbReference>
<feature type="non-terminal residue" evidence="2">
    <location>
        <position position="71"/>
    </location>
</feature>
<evidence type="ECO:0000259" key="1">
    <source>
        <dbReference type="Pfam" id="PF00899"/>
    </source>
</evidence>
<organism evidence="2 3">
    <name type="scientific">Staphylococcus nepalensis</name>
    <dbReference type="NCBI Taxonomy" id="214473"/>
    <lineage>
        <taxon>Bacteria</taxon>
        <taxon>Bacillati</taxon>
        <taxon>Bacillota</taxon>
        <taxon>Bacilli</taxon>
        <taxon>Bacillales</taxon>
        <taxon>Staphylococcaceae</taxon>
        <taxon>Staphylococcus</taxon>
    </lineage>
</organism>
<dbReference type="Proteomes" id="UP000240400">
    <property type="component" value="Unassembled WGS sequence"/>
</dbReference>
<dbReference type="GO" id="GO:0005829">
    <property type="term" value="C:cytosol"/>
    <property type="evidence" value="ECO:0007669"/>
    <property type="project" value="TreeGrafter"/>
</dbReference>
<dbReference type="Gene3D" id="3.40.50.720">
    <property type="entry name" value="NAD(P)-binding Rossmann-like Domain"/>
    <property type="match status" value="1"/>
</dbReference>
<dbReference type="Pfam" id="PF00899">
    <property type="entry name" value="ThiF"/>
    <property type="match status" value="1"/>
</dbReference>
<dbReference type="GO" id="GO:0004792">
    <property type="term" value="F:thiosulfate-cyanide sulfurtransferase activity"/>
    <property type="evidence" value="ECO:0007669"/>
    <property type="project" value="TreeGrafter"/>
</dbReference>